<keyword evidence="1" id="KW-0378">Hydrolase</keyword>
<evidence type="ECO:0000313" key="3">
    <source>
        <dbReference type="EMBL" id="MBW4866975.1"/>
    </source>
</evidence>
<protein>
    <submittedName>
        <fullName evidence="3">Agmatine deiminase family protein</fullName>
    </submittedName>
</protein>
<keyword evidence="2" id="KW-0472">Membrane</keyword>
<feature type="transmembrane region" description="Helical" evidence="2">
    <location>
        <begin position="6"/>
        <end position="23"/>
    </location>
</feature>
<evidence type="ECO:0000256" key="1">
    <source>
        <dbReference type="ARBA" id="ARBA00022801"/>
    </source>
</evidence>
<evidence type="ECO:0000256" key="2">
    <source>
        <dbReference type="SAM" id="Phobius"/>
    </source>
</evidence>
<dbReference type="GO" id="GO:0004668">
    <property type="term" value="F:protein-arginine deiminase activity"/>
    <property type="evidence" value="ECO:0007669"/>
    <property type="project" value="InterPro"/>
</dbReference>
<comment type="caution">
    <text evidence="3">The sequence shown here is derived from an EMBL/GenBank/DDBJ whole genome shotgun (WGS) entry which is preliminary data.</text>
</comment>
<organism evidence="3 4">
    <name type="scientific">Segatella salivae</name>
    <dbReference type="NCBI Taxonomy" id="228604"/>
    <lineage>
        <taxon>Bacteria</taxon>
        <taxon>Pseudomonadati</taxon>
        <taxon>Bacteroidota</taxon>
        <taxon>Bacteroidia</taxon>
        <taxon>Bacteroidales</taxon>
        <taxon>Prevotellaceae</taxon>
        <taxon>Segatella</taxon>
    </lineage>
</organism>
<accession>A0AAW4NT36</accession>
<keyword evidence="2" id="KW-0812">Transmembrane</keyword>
<sequence>MSYEFIIGTLIGIAGLALTWICSKEQIKSYFKPNMQDLFNQLASANISSTKQKILLKKISHKMAFWGMGKVSSGYITDFSPINCSKSAIFLDICVQNNIEPTPDLCKALLGYNSPSLRQEYHHAINGEQHQMNEAQDNEDLNKAHHSIKCPNVVYISGLLEEKFPHAAGELLAVLKKHNVTVRVLKNTKDIWCRDYMPVQNSQGELIQFNYDPSYLKGKQEWEESKSDVHEVCKANGINPIFSDIKIDGGNVLIYGEKAILTSRIFDENPEYDRKVLVAEIERLLKARVYIIPAYSVNEDLTGHADGMVRFVDENTILGNERTNDYQYMIKGLEKVCNEAKLTFIDVPYFTPKADKQHELNAIGIYVNYLEVDNLIVLPKFGVEGNRDQETVELFKKIFPDRIIETVNYNDVAVEGGLLNCTTWTIVE</sequence>
<reference evidence="3" key="1">
    <citation type="submission" date="2021-07" db="EMBL/GenBank/DDBJ databases">
        <title>Genomic diversity and antimicrobial resistance of Prevotella spp. isolated from chronic lung disease airways.</title>
        <authorList>
            <person name="Webb K.A."/>
            <person name="Olagoke O.S."/>
            <person name="Baird T."/>
            <person name="Neill J."/>
            <person name="Pham A."/>
            <person name="Wells T.J."/>
            <person name="Ramsay K.A."/>
            <person name="Bell S.C."/>
            <person name="Sarovich D.S."/>
            <person name="Price E.P."/>
        </authorList>
    </citation>
    <scope>NUCLEOTIDE SEQUENCE</scope>
    <source>
        <strain evidence="3">SCHI0047.S.3</strain>
    </source>
</reference>
<dbReference type="Pfam" id="PF04371">
    <property type="entry name" value="PAD_porph"/>
    <property type="match status" value="1"/>
</dbReference>
<evidence type="ECO:0000313" key="4">
    <source>
        <dbReference type="Proteomes" id="UP001196873"/>
    </source>
</evidence>
<dbReference type="PANTHER" id="PTHR31377:SF0">
    <property type="entry name" value="AGMATINE DEIMINASE-RELATED"/>
    <property type="match status" value="1"/>
</dbReference>
<dbReference type="InterPro" id="IPR007466">
    <property type="entry name" value="Peptidyl-Arg-deiminase_porph"/>
</dbReference>
<dbReference type="AlphaFoldDB" id="A0AAW4NT36"/>
<dbReference type="GO" id="GO:0009446">
    <property type="term" value="P:putrescine biosynthetic process"/>
    <property type="evidence" value="ECO:0007669"/>
    <property type="project" value="InterPro"/>
</dbReference>
<dbReference type="PANTHER" id="PTHR31377">
    <property type="entry name" value="AGMATINE DEIMINASE-RELATED"/>
    <property type="match status" value="1"/>
</dbReference>
<dbReference type="Proteomes" id="UP001196873">
    <property type="component" value="Unassembled WGS sequence"/>
</dbReference>
<gene>
    <name evidence="3" type="ORF">KZY68_13415</name>
</gene>
<dbReference type="RefSeq" id="WP_219428635.1">
    <property type="nucleotide sequence ID" value="NZ_JAHXRD010000031.1"/>
</dbReference>
<proteinExistence type="predicted"/>
<dbReference type="EMBL" id="JAHXRF010000030">
    <property type="protein sequence ID" value="MBW4866975.1"/>
    <property type="molecule type" value="Genomic_DNA"/>
</dbReference>
<keyword evidence="2" id="KW-1133">Transmembrane helix</keyword>
<name>A0AAW4NT36_9BACT</name>